<dbReference type="GeneID" id="20364839"/>
<name>K3VJW0_FUSPC</name>
<dbReference type="KEGG" id="fpu:FPSE_06221"/>
<proteinExistence type="predicted"/>
<accession>K3VJW0</accession>
<organism evidence="2 3">
    <name type="scientific">Fusarium pseudograminearum (strain CS3096)</name>
    <name type="common">Wheat and barley crown-rot fungus</name>
    <dbReference type="NCBI Taxonomy" id="1028729"/>
    <lineage>
        <taxon>Eukaryota</taxon>
        <taxon>Fungi</taxon>
        <taxon>Dikarya</taxon>
        <taxon>Ascomycota</taxon>
        <taxon>Pezizomycotina</taxon>
        <taxon>Sordariomycetes</taxon>
        <taxon>Hypocreomycetidae</taxon>
        <taxon>Hypocreales</taxon>
        <taxon>Nectriaceae</taxon>
        <taxon>Fusarium</taxon>
    </lineage>
</organism>
<dbReference type="AlphaFoldDB" id="K3VJW0"/>
<dbReference type="HOGENOM" id="CLU_771707_0_0_1"/>
<dbReference type="EMBL" id="AFNW01000134">
    <property type="protein sequence ID" value="EKJ73603.1"/>
    <property type="molecule type" value="Genomic_DNA"/>
</dbReference>
<feature type="compositionally biased region" description="Basic and acidic residues" evidence="1">
    <location>
        <begin position="23"/>
        <end position="37"/>
    </location>
</feature>
<comment type="caution">
    <text evidence="2">The sequence shown here is derived from an EMBL/GenBank/DDBJ whole genome shotgun (WGS) entry which is preliminary data.</text>
</comment>
<evidence type="ECO:0000256" key="1">
    <source>
        <dbReference type="SAM" id="MobiDB-lite"/>
    </source>
</evidence>
<evidence type="ECO:0000313" key="3">
    <source>
        <dbReference type="Proteomes" id="UP000007978"/>
    </source>
</evidence>
<gene>
    <name evidence="2" type="ORF">FPSE_06221</name>
</gene>
<protein>
    <submittedName>
        <fullName evidence="2">Uncharacterized protein</fullName>
    </submittedName>
</protein>
<keyword evidence="3" id="KW-1185">Reference proteome</keyword>
<dbReference type="RefSeq" id="XP_009257614.1">
    <property type="nucleotide sequence ID" value="XM_009259339.1"/>
</dbReference>
<evidence type="ECO:0000313" key="2">
    <source>
        <dbReference type="EMBL" id="EKJ73603.1"/>
    </source>
</evidence>
<dbReference type="OrthoDB" id="5104110at2759"/>
<feature type="compositionally biased region" description="Polar residues" evidence="1">
    <location>
        <begin position="1"/>
        <end position="12"/>
    </location>
</feature>
<dbReference type="Proteomes" id="UP000007978">
    <property type="component" value="Chromosome 3"/>
</dbReference>
<sequence>MVTTRSMRSNTLAMEIDNDGSDYEMHETNDENDKSFIEDQGQDEDQDEGENFIGDDDEDGDENDDGDEYDDEDDRDEYNDQDDEDEYDDEDGDKDEDKHIGEDEGYNDCNAQQPCQKVFKDRESLLKHVRACAACPLKYKQHEDCARSPEKYSDWSLNTHNGLGHDDISMECPFPPCRFRTQTRERLLRHLSMPHGILSNSVPSLLQFNSMEVYGYEDTKDSGITYINVAQHLVNITYPDVSDDLQGLCEVSPWGPRRSSTPSSSYIYGKLLAHADFMKEEDIWPYNLHRLALKPNYNGFIRYREEMVDRSAVLTPVRTAVETTLNRASTATIRQPQEALEFLSDPQRSYGGMSTEETA</sequence>
<feature type="region of interest" description="Disordered" evidence="1">
    <location>
        <begin position="1"/>
        <end position="110"/>
    </location>
</feature>
<feature type="compositionally biased region" description="Acidic residues" evidence="1">
    <location>
        <begin position="40"/>
        <end position="94"/>
    </location>
</feature>
<reference evidence="2 3" key="1">
    <citation type="journal article" date="2012" name="PLoS Pathog.">
        <title>Comparative pathogenomics reveals horizontally acquired novel virulence genes in fungi infecting cereal hosts.</title>
        <authorList>
            <person name="Gardiner D.M."/>
            <person name="McDonald M.C."/>
            <person name="Covarelli L."/>
            <person name="Solomon P.S."/>
            <person name="Rusu A.G."/>
            <person name="Marshall M."/>
            <person name="Kazan K."/>
            <person name="Chakraborty S."/>
            <person name="McDonald B.A."/>
            <person name="Manners J.M."/>
        </authorList>
    </citation>
    <scope>NUCLEOTIDE SEQUENCE [LARGE SCALE GENOMIC DNA]</scope>
    <source>
        <strain evidence="2 3">CS3096</strain>
    </source>
</reference>